<dbReference type="CTD" id="20230715"/>
<dbReference type="OrthoDB" id="6126242at2759"/>
<evidence type="ECO:0000313" key="5">
    <source>
        <dbReference type="Proteomes" id="UP000030746"/>
    </source>
</evidence>
<evidence type="ECO:0000256" key="1">
    <source>
        <dbReference type="ARBA" id="ARBA00022448"/>
    </source>
</evidence>
<keyword evidence="2" id="KW-0406">Ion transport</keyword>
<keyword evidence="5" id="KW-1185">Reference proteome</keyword>
<dbReference type="Proteomes" id="UP000030746">
    <property type="component" value="Unassembled WGS sequence"/>
</dbReference>
<dbReference type="PANTHER" id="PTHR10117">
    <property type="entry name" value="TRANSIENT RECEPTOR POTENTIAL CHANNEL"/>
    <property type="match status" value="1"/>
</dbReference>
<name>V4ADG2_LOTGI</name>
<dbReference type="KEGG" id="lgi:LOTGIDRAFT_111386"/>
<organism evidence="4 5">
    <name type="scientific">Lottia gigantea</name>
    <name type="common">Giant owl limpet</name>
    <dbReference type="NCBI Taxonomy" id="225164"/>
    <lineage>
        <taxon>Eukaryota</taxon>
        <taxon>Metazoa</taxon>
        <taxon>Spiralia</taxon>
        <taxon>Lophotrochozoa</taxon>
        <taxon>Mollusca</taxon>
        <taxon>Gastropoda</taxon>
        <taxon>Patellogastropoda</taxon>
        <taxon>Lottioidea</taxon>
        <taxon>Lottiidae</taxon>
        <taxon>Lottia</taxon>
    </lineage>
</organism>
<proteinExistence type="predicted"/>
<dbReference type="PANTHER" id="PTHR10117:SF54">
    <property type="entry name" value="TRANSIENT RECEPTOR POTENTIAL-GAMMA PROTEIN"/>
    <property type="match status" value="1"/>
</dbReference>
<keyword evidence="3" id="KW-0407">Ion channel</keyword>
<dbReference type="HOGENOM" id="CLU_2266775_0_0_1"/>
<protein>
    <submittedName>
        <fullName evidence="4">Uncharacterized protein</fullName>
    </submittedName>
</protein>
<dbReference type="GeneID" id="20230715"/>
<dbReference type="InterPro" id="IPR002153">
    <property type="entry name" value="TRPC_channel"/>
</dbReference>
<dbReference type="GO" id="GO:0034703">
    <property type="term" value="C:cation channel complex"/>
    <property type="evidence" value="ECO:0007669"/>
    <property type="project" value="TreeGrafter"/>
</dbReference>
<dbReference type="AlphaFoldDB" id="V4ADG2"/>
<dbReference type="GO" id="GO:0015279">
    <property type="term" value="F:store-operated calcium channel activity"/>
    <property type="evidence" value="ECO:0007669"/>
    <property type="project" value="TreeGrafter"/>
</dbReference>
<dbReference type="GO" id="GO:0070679">
    <property type="term" value="F:inositol 1,4,5 trisphosphate binding"/>
    <property type="evidence" value="ECO:0007669"/>
    <property type="project" value="TreeGrafter"/>
</dbReference>
<dbReference type="GO" id="GO:0005886">
    <property type="term" value="C:plasma membrane"/>
    <property type="evidence" value="ECO:0007669"/>
    <property type="project" value="TreeGrafter"/>
</dbReference>
<evidence type="ECO:0000313" key="4">
    <source>
        <dbReference type="EMBL" id="ESP02049.1"/>
    </source>
</evidence>
<sequence>MSSDEEWKFARSKLWISYFEDSGTLPPPFNIIPSPKILYYLLLWLKKTVLSCSPRQKRNRWQSIKVGSIEEYLKLFCFHFQKNLKKIESNRHSSISIEFFFNL</sequence>
<dbReference type="EMBL" id="KB200329">
    <property type="protein sequence ID" value="ESP02049.1"/>
    <property type="molecule type" value="Genomic_DNA"/>
</dbReference>
<dbReference type="GO" id="GO:0051480">
    <property type="term" value="P:regulation of cytosolic calcium ion concentration"/>
    <property type="evidence" value="ECO:0007669"/>
    <property type="project" value="TreeGrafter"/>
</dbReference>
<dbReference type="OMA" id="WISFFEE"/>
<evidence type="ECO:0000256" key="2">
    <source>
        <dbReference type="ARBA" id="ARBA00023065"/>
    </source>
</evidence>
<gene>
    <name evidence="4" type="ORF">LOTGIDRAFT_111386</name>
</gene>
<keyword evidence="1" id="KW-0813">Transport</keyword>
<dbReference type="RefSeq" id="XP_009047207.1">
    <property type="nucleotide sequence ID" value="XM_009048959.1"/>
</dbReference>
<accession>V4ADG2</accession>
<reference evidence="4 5" key="1">
    <citation type="journal article" date="2013" name="Nature">
        <title>Insights into bilaterian evolution from three spiralian genomes.</title>
        <authorList>
            <person name="Simakov O."/>
            <person name="Marletaz F."/>
            <person name="Cho S.J."/>
            <person name="Edsinger-Gonzales E."/>
            <person name="Havlak P."/>
            <person name="Hellsten U."/>
            <person name="Kuo D.H."/>
            <person name="Larsson T."/>
            <person name="Lv J."/>
            <person name="Arendt D."/>
            <person name="Savage R."/>
            <person name="Osoegawa K."/>
            <person name="de Jong P."/>
            <person name="Grimwood J."/>
            <person name="Chapman J.A."/>
            <person name="Shapiro H."/>
            <person name="Aerts A."/>
            <person name="Otillar R.P."/>
            <person name="Terry A.Y."/>
            <person name="Boore J.L."/>
            <person name="Grigoriev I.V."/>
            <person name="Lindberg D.R."/>
            <person name="Seaver E.C."/>
            <person name="Weisblat D.A."/>
            <person name="Putnam N.H."/>
            <person name="Rokhsar D.S."/>
        </authorList>
    </citation>
    <scope>NUCLEOTIDE SEQUENCE [LARGE SCALE GENOMIC DNA]</scope>
</reference>
<evidence type="ECO:0000256" key="3">
    <source>
        <dbReference type="ARBA" id="ARBA00023303"/>
    </source>
</evidence>